<dbReference type="CDD" id="cd00336">
    <property type="entry name" value="Ribosomal_L22"/>
    <property type="match status" value="1"/>
</dbReference>
<dbReference type="Pfam" id="PF00237">
    <property type="entry name" value="Ribosomal_L22"/>
    <property type="match status" value="1"/>
</dbReference>
<comment type="cofactor">
    <cofactor evidence="2">
        <name>L-ascorbate</name>
        <dbReference type="ChEBI" id="CHEBI:38290"/>
    </cofactor>
</comment>
<dbReference type="SUPFAM" id="SSF51197">
    <property type="entry name" value="Clavaminate synthase-like"/>
    <property type="match status" value="1"/>
</dbReference>
<protein>
    <recommendedName>
        <fullName evidence="14">TauD/TfdA-like domain-containing protein</fullName>
    </recommendedName>
</protein>
<evidence type="ECO:0000256" key="7">
    <source>
        <dbReference type="ARBA" id="ARBA00022964"/>
    </source>
</evidence>
<accession>A0AAD9T5D0</accession>
<evidence type="ECO:0000313" key="16">
    <source>
        <dbReference type="Proteomes" id="UP001285354"/>
    </source>
</evidence>
<feature type="domain" description="TauD/TfdA-like" evidence="14">
    <location>
        <begin position="369"/>
        <end position="624"/>
    </location>
</feature>
<dbReference type="PANTHER" id="PTHR11593:SF10">
    <property type="entry name" value="60S RIBOSOMAL PROTEIN L17"/>
    <property type="match status" value="1"/>
</dbReference>
<dbReference type="CDD" id="cd00250">
    <property type="entry name" value="CAS_like"/>
    <property type="match status" value="1"/>
</dbReference>
<dbReference type="GO" id="GO:0003735">
    <property type="term" value="F:structural constituent of ribosome"/>
    <property type="evidence" value="ECO:0007669"/>
    <property type="project" value="InterPro"/>
</dbReference>
<evidence type="ECO:0000256" key="8">
    <source>
        <dbReference type="ARBA" id="ARBA00022980"/>
    </source>
</evidence>
<reference evidence="15" key="1">
    <citation type="submission" date="2023-06" db="EMBL/GenBank/DDBJ databases">
        <title>Draft genome of Marssonina rosae.</title>
        <authorList>
            <person name="Cheng Q."/>
        </authorList>
    </citation>
    <scope>NUCLEOTIDE SEQUENCE</scope>
    <source>
        <strain evidence="15">R4</strain>
    </source>
</reference>
<dbReference type="InterPro" id="IPR012776">
    <property type="entry name" value="Trimethyllysine_dOase"/>
</dbReference>
<dbReference type="InterPro" id="IPR003819">
    <property type="entry name" value="TauD/TfdA-like"/>
</dbReference>
<evidence type="ECO:0000256" key="10">
    <source>
        <dbReference type="ARBA" id="ARBA00023004"/>
    </source>
</evidence>
<evidence type="ECO:0000256" key="13">
    <source>
        <dbReference type="SAM" id="MobiDB-lite"/>
    </source>
</evidence>
<dbReference type="GO" id="GO:0045329">
    <property type="term" value="P:carnitine biosynthetic process"/>
    <property type="evidence" value="ECO:0007669"/>
    <property type="project" value="UniProtKB-KW"/>
</dbReference>
<dbReference type="FunFam" id="3.60.130.10:FF:000001">
    <property type="entry name" value="Trimethyllysine dioxygenase, mitochondrial"/>
    <property type="match status" value="1"/>
</dbReference>
<comment type="similarity">
    <text evidence="4 12">Belongs to the universal ribosomal protein uL22 family.</text>
</comment>
<evidence type="ECO:0000256" key="9">
    <source>
        <dbReference type="ARBA" id="ARBA00023002"/>
    </source>
</evidence>
<dbReference type="NCBIfam" id="TIGR02410">
    <property type="entry name" value="carnitine_TMLD"/>
    <property type="match status" value="1"/>
</dbReference>
<name>A0AAD9T5D0_9HELO</name>
<comment type="cofactor">
    <cofactor evidence="1">
        <name>Fe(2+)</name>
        <dbReference type="ChEBI" id="CHEBI:29033"/>
    </cofactor>
</comment>
<evidence type="ECO:0000256" key="1">
    <source>
        <dbReference type="ARBA" id="ARBA00001954"/>
    </source>
</evidence>
<dbReference type="GO" id="GO:0005506">
    <property type="term" value="F:iron ion binding"/>
    <property type="evidence" value="ECO:0007669"/>
    <property type="project" value="InterPro"/>
</dbReference>
<dbReference type="GO" id="GO:0022625">
    <property type="term" value="C:cytosolic large ribosomal subunit"/>
    <property type="evidence" value="ECO:0007669"/>
    <property type="project" value="TreeGrafter"/>
</dbReference>
<dbReference type="SUPFAM" id="SSF54843">
    <property type="entry name" value="Ribosomal protein L22"/>
    <property type="match status" value="1"/>
</dbReference>
<dbReference type="InterPro" id="IPR005721">
    <property type="entry name" value="Ribosomal_uL22_euk/arc"/>
</dbReference>
<evidence type="ECO:0000256" key="11">
    <source>
        <dbReference type="ARBA" id="ARBA00023274"/>
    </source>
</evidence>
<dbReference type="Pfam" id="PF02668">
    <property type="entry name" value="TauD"/>
    <property type="match status" value="1"/>
</dbReference>
<evidence type="ECO:0000256" key="5">
    <source>
        <dbReference type="ARBA" id="ARBA00022723"/>
    </source>
</evidence>
<feature type="region of interest" description="Disordered" evidence="13">
    <location>
        <begin position="177"/>
        <end position="206"/>
    </location>
</feature>
<dbReference type="EMBL" id="JAUBYV010000001">
    <property type="protein sequence ID" value="KAK2630278.1"/>
    <property type="molecule type" value="Genomic_DNA"/>
</dbReference>
<keyword evidence="7" id="KW-0223">Dioxygenase</keyword>
<evidence type="ECO:0000313" key="15">
    <source>
        <dbReference type="EMBL" id="KAK2630278.1"/>
    </source>
</evidence>
<evidence type="ECO:0000256" key="3">
    <source>
        <dbReference type="ARBA" id="ARBA00008654"/>
    </source>
</evidence>
<dbReference type="InterPro" id="IPR042098">
    <property type="entry name" value="TauD-like_sf"/>
</dbReference>
<organism evidence="15 16">
    <name type="scientific">Diplocarpon rosae</name>
    <dbReference type="NCBI Taxonomy" id="946125"/>
    <lineage>
        <taxon>Eukaryota</taxon>
        <taxon>Fungi</taxon>
        <taxon>Dikarya</taxon>
        <taxon>Ascomycota</taxon>
        <taxon>Pezizomycotina</taxon>
        <taxon>Leotiomycetes</taxon>
        <taxon>Helotiales</taxon>
        <taxon>Drepanopezizaceae</taxon>
        <taxon>Diplocarpon</taxon>
    </lineage>
</organism>
<proteinExistence type="inferred from homology"/>
<dbReference type="NCBIfam" id="TIGR01038">
    <property type="entry name" value="uL22_arch_euk"/>
    <property type="match status" value="1"/>
</dbReference>
<dbReference type="Proteomes" id="UP001285354">
    <property type="component" value="Unassembled WGS sequence"/>
</dbReference>
<keyword evidence="8 12" id="KW-0689">Ribosomal protein</keyword>
<keyword evidence="11 12" id="KW-0687">Ribonucleoprotein</keyword>
<dbReference type="Gene3D" id="3.60.130.10">
    <property type="entry name" value="Clavaminate synthase-like"/>
    <property type="match status" value="1"/>
</dbReference>
<dbReference type="AlphaFoldDB" id="A0AAD9T5D0"/>
<comment type="caution">
    <text evidence="15">The sequence shown here is derived from an EMBL/GenBank/DDBJ whole genome shotgun (WGS) entry which is preliminary data.</text>
</comment>
<dbReference type="GO" id="GO:0002181">
    <property type="term" value="P:cytoplasmic translation"/>
    <property type="evidence" value="ECO:0007669"/>
    <property type="project" value="TreeGrafter"/>
</dbReference>
<keyword evidence="5" id="KW-0479">Metal-binding</keyword>
<dbReference type="InterPro" id="IPR001063">
    <property type="entry name" value="Ribosomal_uL22"/>
</dbReference>
<gene>
    <name evidence="15" type="ORF">QTJ16_001098</name>
</gene>
<evidence type="ECO:0000256" key="6">
    <source>
        <dbReference type="ARBA" id="ARBA00022873"/>
    </source>
</evidence>
<evidence type="ECO:0000256" key="4">
    <source>
        <dbReference type="ARBA" id="ARBA00009451"/>
    </source>
</evidence>
<evidence type="ECO:0000256" key="12">
    <source>
        <dbReference type="RuleBase" id="RU004005"/>
    </source>
</evidence>
<keyword evidence="9" id="KW-0560">Oxidoreductase</keyword>
<dbReference type="PANTHER" id="PTHR11593">
    <property type="entry name" value="60S RIBOSOMAL PROTEIN L17"/>
    <property type="match status" value="1"/>
</dbReference>
<dbReference type="Gene3D" id="3.30.2020.30">
    <property type="match status" value="1"/>
</dbReference>
<dbReference type="InterPro" id="IPR036394">
    <property type="entry name" value="Ribosomal_uL22_sf"/>
</dbReference>
<dbReference type="InterPro" id="IPR038492">
    <property type="entry name" value="GBBH-like_N_sf"/>
</dbReference>
<keyword evidence="10" id="KW-0408">Iron</keyword>
<sequence length="650" mass="72760">MQQCPIYSAQIGNGVARSQKFTTLKTKTGKARMSLIKFFAVSFKNTRETAQAINGWKLQRAVKFLENVQEHKEAVPMRRYAGGTGRASQGKQFGVSRARWPVKSAEFLLGLLKNAEANADTKGLDTGNLIVKHIQVNQAPKQRRRTYRAHGRINPYMSNPCHIELILTEGEEVVQKSSAVEGPRRPVTTESVQTLPGDVGVSPPSTSSIVSDLGPLLTSGPPKENPDLTKAKQDIKKSGSEIHWALGQGYELGGLLKQGVGPLDRLENGIPKWGAWGIPIKFTSDSSTFVNTVPNFWLRIRCKGLLTLSLCIPANILPKEVQTNKEGLRVTWAHDGHVSDYAWDWLLKHRFKASPAVSKQENLDPLKYWDSSIGREAPSVSYEEIMAGDKGVGRWTNKIRQFGFCYVDGCPVTPEATKELLERIAFIRVTHYGGFYDFTADLTMKDTAYTNLALPAHTDTTYFTDPAGLQMFHLLSHTDGDGGESLLVDGFKAAKILLRENPSAYEILSRTPVAWHASGNEGITITPAKKMPVFNFQDLKEGQIPRLLQIRWNNHDRGVVALREDCGMGAEKWYKAAAHWNKILNRKEMQYWAQMKPGSPLILDNWRVLHGRSAFTGKRRVCGGYVNHDDYVSRWRNTNFTREEVLSQIL</sequence>
<evidence type="ECO:0000256" key="2">
    <source>
        <dbReference type="ARBA" id="ARBA00001961"/>
    </source>
</evidence>
<keyword evidence="6" id="KW-0124">Carnitine biosynthesis</keyword>
<dbReference type="PROSITE" id="PS00464">
    <property type="entry name" value="RIBOSOMAL_L22"/>
    <property type="match status" value="1"/>
</dbReference>
<keyword evidence="16" id="KW-1185">Reference proteome</keyword>
<dbReference type="GO" id="GO:0050353">
    <property type="term" value="F:trimethyllysine dioxygenase activity"/>
    <property type="evidence" value="ECO:0007669"/>
    <property type="project" value="InterPro"/>
</dbReference>
<evidence type="ECO:0000259" key="14">
    <source>
        <dbReference type="Pfam" id="PF02668"/>
    </source>
</evidence>
<comment type="similarity">
    <text evidence="3">Belongs to the gamma-BBH/TMLD family.</text>
</comment>
<dbReference type="InterPro" id="IPR018260">
    <property type="entry name" value="Ribosomal_uL22_CS"/>
</dbReference>
<dbReference type="Gene3D" id="3.90.470.10">
    <property type="entry name" value="Ribosomal protein L22/L17"/>
    <property type="match status" value="1"/>
</dbReference>